<feature type="compositionally biased region" description="Basic residues" evidence="1">
    <location>
        <begin position="43"/>
        <end position="61"/>
    </location>
</feature>
<feature type="region of interest" description="Disordered" evidence="1">
    <location>
        <begin position="503"/>
        <end position="611"/>
    </location>
</feature>
<protein>
    <submittedName>
        <fullName evidence="2">Uncharacterized protein</fullName>
    </submittedName>
</protein>
<feature type="region of interest" description="Disordered" evidence="1">
    <location>
        <begin position="1"/>
        <end position="129"/>
    </location>
</feature>
<feature type="compositionally biased region" description="Basic and acidic residues" evidence="1">
    <location>
        <begin position="316"/>
        <end position="326"/>
    </location>
</feature>
<organism evidence="2 3">
    <name type="scientific">Penicillium canescens</name>
    <dbReference type="NCBI Taxonomy" id="5083"/>
    <lineage>
        <taxon>Eukaryota</taxon>
        <taxon>Fungi</taxon>
        <taxon>Dikarya</taxon>
        <taxon>Ascomycota</taxon>
        <taxon>Pezizomycotina</taxon>
        <taxon>Eurotiomycetes</taxon>
        <taxon>Eurotiomycetidae</taxon>
        <taxon>Eurotiales</taxon>
        <taxon>Aspergillaceae</taxon>
        <taxon>Penicillium</taxon>
    </lineage>
</organism>
<proteinExistence type="predicted"/>
<feature type="region of interest" description="Disordered" evidence="1">
    <location>
        <begin position="282"/>
        <end position="326"/>
    </location>
</feature>
<feature type="compositionally biased region" description="Low complexity" evidence="1">
    <location>
        <begin position="376"/>
        <end position="386"/>
    </location>
</feature>
<reference evidence="2" key="1">
    <citation type="journal article" date="2023" name="IMA Fungus">
        <title>Comparative genomic study of the Penicillium genus elucidates a diverse pangenome and 15 lateral gene transfer events.</title>
        <authorList>
            <person name="Petersen C."/>
            <person name="Sorensen T."/>
            <person name="Nielsen M.R."/>
            <person name="Sondergaard T.E."/>
            <person name="Sorensen J.L."/>
            <person name="Fitzpatrick D.A."/>
            <person name="Frisvad J.C."/>
            <person name="Nielsen K.L."/>
        </authorList>
    </citation>
    <scope>NUCLEOTIDE SEQUENCE</scope>
    <source>
        <strain evidence="2">IBT 15450</strain>
    </source>
</reference>
<feature type="compositionally biased region" description="Polar residues" evidence="1">
    <location>
        <begin position="454"/>
        <end position="463"/>
    </location>
</feature>
<accession>A0AAD6NDD5</accession>
<dbReference type="AlphaFoldDB" id="A0AAD6NDD5"/>
<dbReference type="Proteomes" id="UP001219568">
    <property type="component" value="Unassembled WGS sequence"/>
</dbReference>
<feature type="compositionally biased region" description="Low complexity" evidence="1">
    <location>
        <begin position="433"/>
        <end position="448"/>
    </location>
</feature>
<dbReference type="EMBL" id="JAQJZL010000001">
    <property type="protein sequence ID" value="KAJ6056878.1"/>
    <property type="molecule type" value="Genomic_DNA"/>
</dbReference>
<sequence length="820" mass="91738">MRLRSNHVLPDPNQAPPPPRRRRQTRASSAQPTEPATATARGPAKKVTKKTRGKKNARKAKTPSPEPEILSTTASPVPHLVVSQDHSPLAATPAVQPTDDRELDSSIRPQDPQFAPQDTPVTPQDFPEMPETLLGASLFTIEEEEEPFSPFQQRAQQRNEERIQAARILEQVRLQRRILVCLAEERRLQERIHPSQTSPIPLDEPQHPSPPLLKTTMNSLMPLFGGGPLRVLEPLSPFSEDRKYRIMNNMDLPDPPGIWTKIKETQGLTYYQDRWGIKRVYQPDQPESSPAKRQKSSTASPAILSSPRPRGASRKTYADRTRRRQIEANGRIDRTIFRLPELLAQQRADAATNTARLSPNSDDTIPPMTPPPTAPAPAAAAAATQPNTSWRRWMFDSVTRRWTSLWGGTPAEEAAEQPIVEEPQTPHAQQNISSDPPASAPSAYYAARSRQDNPDTVTPQQAGNPRVRRRTQARPYYPSRRYDLYPRGFDEALLDRCFAGSTAPGHRKVPAPPEQKQSHENEIDSSNKRKRQPSPDVIPNPPGCSYGLHDDYFTYDDDDEAWAAEEQARRDAAKTSPDSKKPATKKARANFNHAGHFEVPYSSGSEGPTPVKQPVVKNFNQSGHFEAPYISGSEGPTPVKQPVVKNFNQTGHFEVPESSGSEASSLDTGKSSGPKAQGARSKRSPSPLTKARRTAEQHKPKTPSRLRAAHRFSLDPAIMDNLDKMMESDDPSERARAATVLQACPTGDLRSVKWPKTKSWVDKIDMVWEDIHTRDRYWRNRMAAGGLDRDKEMQYRVHKQFQESVAILAKARRDGRCALV</sequence>
<feature type="region of interest" description="Disordered" evidence="1">
    <location>
        <begin position="348"/>
        <end position="390"/>
    </location>
</feature>
<feature type="compositionally biased region" description="Polar residues" evidence="1">
    <location>
        <begin position="351"/>
        <end position="363"/>
    </location>
</feature>
<reference evidence="2" key="2">
    <citation type="submission" date="2023-01" db="EMBL/GenBank/DDBJ databases">
        <authorList>
            <person name="Petersen C."/>
        </authorList>
    </citation>
    <scope>NUCLEOTIDE SEQUENCE</scope>
    <source>
        <strain evidence="2">IBT 15450</strain>
    </source>
</reference>
<feature type="compositionally biased region" description="Basic and acidic residues" evidence="1">
    <location>
        <begin position="516"/>
        <end position="527"/>
    </location>
</feature>
<feature type="compositionally biased region" description="Basic residues" evidence="1">
    <location>
        <begin position="700"/>
        <end position="709"/>
    </location>
</feature>
<keyword evidence="3" id="KW-1185">Reference proteome</keyword>
<comment type="caution">
    <text evidence="2">The sequence shown here is derived from an EMBL/GenBank/DDBJ whole genome shotgun (WGS) entry which is preliminary data.</text>
</comment>
<name>A0AAD6NDD5_PENCN</name>
<evidence type="ECO:0000313" key="3">
    <source>
        <dbReference type="Proteomes" id="UP001219568"/>
    </source>
</evidence>
<feature type="compositionally biased region" description="Acidic residues" evidence="1">
    <location>
        <begin position="553"/>
        <end position="563"/>
    </location>
</feature>
<feature type="region of interest" description="Disordered" evidence="1">
    <location>
        <begin position="651"/>
        <end position="709"/>
    </location>
</feature>
<feature type="compositionally biased region" description="Basic and acidic residues" evidence="1">
    <location>
        <begin position="566"/>
        <end position="581"/>
    </location>
</feature>
<evidence type="ECO:0000313" key="2">
    <source>
        <dbReference type="EMBL" id="KAJ6056878.1"/>
    </source>
</evidence>
<gene>
    <name evidence="2" type="ORF">N7460_000152</name>
</gene>
<evidence type="ECO:0000256" key="1">
    <source>
        <dbReference type="SAM" id="MobiDB-lite"/>
    </source>
</evidence>
<feature type="compositionally biased region" description="Polar residues" evidence="1">
    <location>
        <begin position="658"/>
        <end position="671"/>
    </location>
</feature>
<feature type="region of interest" description="Disordered" evidence="1">
    <location>
        <begin position="424"/>
        <end position="481"/>
    </location>
</feature>